<keyword evidence="2" id="KW-0808">Transferase</keyword>
<dbReference type="EMBL" id="FRFG01000010">
    <property type="protein sequence ID" value="SHO55024.1"/>
    <property type="molecule type" value="Genomic_DNA"/>
</dbReference>
<evidence type="ECO:0000313" key="3">
    <source>
        <dbReference type="Proteomes" id="UP000184600"/>
    </source>
</evidence>
<feature type="domain" description="Glutamine amidotransferase" evidence="1">
    <location>
        <begin position="41"/>
        <end position="184"/>
    </location>
</feature>
<dbReference type="RefSeq" id="WP_073579928.1">
    <property type="nucleotide sequence ID" value="NZ_AP024898.1"/>
</dbReference>
<dbReference type="OrthoDB" id="9813383at2"/>
<dbReference type="InterPro" id="IPR044992">
    <property type="entry name" value="ChyE-like"/>
</dbReference>
<organism evidence="2 3">
    <name type="scientific">Vibrio quintilis</name>
    <dbReference type="NCBI Taxonomy" id="1117707"/>
    <lineage>
        <taxon>Bacteria</taxon>
        <taxon>Pseudomonadati</taxon>
        <taxon>Pseudomonadota</taxon>
        <taxon>Gammaproteobacteria</taxon>
        <taxon>Vibrionales</taxon>
        <taxon>Vibrionaceae</taxon>
        <taxon>Vibrio</taxon>
    </lineage>
</organism>
<dbReference type="NCBIfam" id="NF006098">
    <property type="entry name" value="PRK08250.1"/>
    <property type="match status" value="1"/>
</dbReference>
<dbReference type="PANTHER" id="PTHR42695">
    <property type="entry name" value="GLUTAMINE AMIDOTRANSFERASE YLR126C-RELATED"/>
    <property type="match status" value="1"/>
</dbReference>
<dbReference type="Proteomes" id="UP000184600">
    <property type="component" value="Unassembled WGS sequence"/>
</dbReference>
<accession>A0A1M7YQX6</accession>
<evidence type="ECO:0000259" key="1">
    <source>
        <dbReference type="Pfam" id="PF00117"/>
    </source>
</evidence>
<sequence>MHIHYVIHESYEGPGAFVDWAGEREFHQTATHLYRGDKLPENTGFDLLVVLGGPQSPLTTVAECAYFNAEEESRFIGRCIAAGKAVVGVCLGAQLTGQALGADFAHSPEKEIGYYPITLTSDGQKHPLFGHFRLTEIVGHWHSDMPGLLPDSKVIASSEGCPGQIVAYSDIVYGFQCHLEFTPESIPDLIDSAFDDRLLAEKWVQTPEEIRSFDTVAMNRLLYQFLDGLVRRYQKNDLL</sequence>
<protein>
    <submittedName>
        <fullName evidence="2">Glutamine amidotransferase</fullName>
    </submittedName>
</protein>
<dbReference type="CDD" id="cd01741">
    <property type="entry name" value="GATase1_1"/>
    <property type="match status" value="1"/>
</dbReference>
<dbReference type="PROSITE" id="PS51273">
    <property type="entry name" value="GATASE_TYPE_1"/>
    <property type="match status" value="1"/>
</dbReference>
<name>A0A1M7YQX6_9VIBR</name>
<keyword evidence="2" id="KW-0315">Glutamine amidotransferase</keyword>
<dbReference type="InterPro" id="IPR017926">
    <property type="entry name" value="GATASE"/>
</dbReference>
<dbReference type="GO" id="GO:0016740">
    <property type="term" value="F:transferase activity"/>
    <property type="evidence" value="ECO:0007669"/>
    <property type="project" value="UniProtKB-KW"/>
</dbReference>
<dbReference type="AlphaFoldDB" id="A0A1M7YQX6"/>
<dbReference type="SUPFAM" id="SSF52317">
    <property type="entry name" value="Class I glutamine amidotransferase-like"/>
    <property type="match status" value="1"/>
</dbReference>
<dbReference type="PANTHER" id="PTHR42695:SF5">
    <property type="entry name" value="GLUTAMINE AMIDOTRANSFERASE YLR126C-RELATED"/>
    <property type="match status" value="1"/>
</dbReference>
<keyword evidence="3" id="KW-1185">Reference proteome</keyword>
<gene>
    <name evidence="2" type="ORF">VQ7734_00743</name>
</gene>
<dbReference type="STRING" id="1117707.VQ7734_00743"/>
<reference evidence="3" key="1">
    <citation type="submission" date="2016-12" db="EMBL/GenBank/DDBJ databases">
        <authorList>
            <person name="Rodrigo-Torres L."/>
            <person name="Arahal R.D."/>
            <person name="Lucena T."/>
        </authorList>
    </citation>
    <scope>NUCLEOTIDE SEQUENCE [LARGE SCALE GENOMIC DNA]</scope>
</reference>
<proteinExistence type="predicted"/>
<dbReference type="Pfam" id="PF00117">
    <property type="entry name" value="GATase"/>
    <property type="match status" value="1"/>
</dbReference>
<dbReference type="InterPro" id="IPR029062">
    <property type="entry name" value="Class_I_gatase-like"/>
</dbReference>
<dbReference type="Gene3D" id="3.40.50.880">
    <property type="match status" value="1"/>
</dbReference>
<evidence type="ECO:0000313" key="2">
    <source>
        <dbReference type="EMBL" id="SHO55024.1"/>
    </source>
</evidence>
<dbReference type="GO" id="GO:0005829">
    <property type="term" value="C:cytosol"/>
    <property type="evidence" value="ECO:0007669"/>
    <property type="project" value="TreeGrafter"/>
</dbReference>